<gene>
    <name evidence="8" type="primary">tilS</name>
    <name evidence="10" type="ORF">SAMN05421736_12715</name>
</gene>
<dbReference type="InterPro" id="IPR012795">
    <property type="entry name" value="tRNA_Ile_lys_synt_N"/>
</dbReference>
<dbReference type="SUPFAM" id="SSF52402">
    <property type="entry name" value="Adenine nucleotide alpha hydrolases-like"/>
    <property type="match status" value="1"/>
</dbReference>
<dbReference type="SMART" id="SM00977">
    <property type="entry name" value="TilS_C"/>
    <property type="match status" value="1"/>
</dbReference>
<dbReference type="PANTHER" id="PTHR43033">
    <property type="entry name" value="TRNA(ILE)-LYSIDINE SYNTHASE-RELATED"/>
    <property type="match status" value="1"/>
</dbReference>
<organism evidence="10 11">
    <name type="scientific">Evansella caseinilytica</name>
    <dbReference type="NCBI Taxonomy" id="1503961"/>
    <lineage>
        <taxon>Bacteria</taxon>
        <taxon>Bacillati</taxon>
        <taxon>Bacillota</taxon>
        <taxon>Bacilli</taxon>
        <taxon>Bacillales</taxon>
        <taxon>Bacillaceae</taxon>
        <taxon>Evansella</taxon>
    </lineage>
</organism>
<dbReference type="InterPro" id="IPR012094">
    <property type="entry name" value="tRNA_Ile_lys_synt"/>
</dbReference>
<keyword evidence="6 8" id="KW-0067">ATP-binding</keyword>
<evidence type="ECO:0000256" key="3">
    <source>
        <dbReference type="ARBA" id="ARBA00022598"/>
    </source>
</evidence>
<feature type="binding site" evidence="8">
    <location>
        <begin position="26"/>
        <end position="31"/>
    </location>
    <ligand>
        <name>ATP</name>
        <dbReference type="ChEBI" id="CHEBI:30616"/>
    </ligand>
</feature>
<comment type="function">
    <text evidence="8">Ligates lysine onto the cytidine present at position 34 of the AUA codon-specific tRNA(Ile) that contains the anticodon CAU, in an ATP-dependent manner. Cytidine is converted to lysidine, thus changing the amino acid specificity of the tRNA from methionine to isoleucine.</text>
</comment>
<evidence type="ECO:0000256" key="5">
    <source>
        <dbReference type="ARBA" id="ARBA00022741"/>
    </source>
</evidence>
<reference evidence="11" key="1">
    <citation type="submission" date="2016-10" db="EMBL/GenBank/DDBJ databases">
        <authorList>
            <person name="Varghese N."/>
            <person name="Submissions S."/>
        </authorList>
    </citation>
    <scope>NUCLEOTIDE SEQUENCE [LARGE SCALE GENOMIC DNA]</scope>
    <source>
        <strain evidence="11">SP</strain>
    </source>
</reference>
<evidence type="ECO:0000313" key="11">
    <source>
        <dbReference type="Proteomes" id="UP000198935"/>
    </source>
</evidence>
<dbReference type="HAMAP" id="MF_01161">
    <property type="entry name" value="tRNA_Ile_lys_synt"/>
    <property type="match status" value="1"/>
</dbReference>
<protein>
    <recommendedName>
        <fullName evidence="8">tRNA(Ile)-lysidine synthase</fullName>
        <ecNumber evidence="8">6.3.4.19</ecNumber>
    </recommendedName>
    <alternativeName>
        <fullName evidence="8">tRNA(Ile)-2-lysyl-cytidine synthase</fullName>
    </alternativeName>
    <alternativeName>
        <fullName evidence="8">tRNA(Ile)-lysidine synthetase</fullName>
    </alternativeName>
</protein>
<sequence>MNQTVNDFIEKHRLIAEDDHLLVAVSGGPDSMALLHFLTASAKPIRQISVCHVEHGLRGESSIGDLHFVQSYCGEKNIPFYFSRPDVNKCKKERGMSTQEAARACRYEYFEQLMKKLKASKIALAHHGDDQVETVLMRQVRGSLSGLKGIPVQRPFAGGQMIRPFLCVEKNGILQYCSKNRIPYRKDESNESDVYQRNRFRKILPFLKQENPKVHEVIQRQSEQLEAEDALLQQLAEEALKEAVVSKTEQLVILKVKHFLNIPIALQRRCVHLILNYLSQDVGQRLSVRHQDDILALLRKDLPSGSIHLPKGLRVEKSYDQCFFSTEDTVQPEAPDEKKQIPIPGMVRLKQGKIVASLSENDEESAADPSVFLADIRALSTPLFVRRRKPGDRIAQLGLKGTKKVKDIFIDEKIPKHDRQRWPVIVDHADNILWLPGVRRSNIALVHENSEQILKLVYYHDGGGER</sequence>
<dbReference type="EMBL" id="FNPI01000027">
    <property type="protein sequence ID" value="SDZ66293.1"/>
    <property type="molecule type" value="Genomic_DNA"/>
</dbReference>
<dbReference type="CDD" id="cd01992">
    <property type="entry name" value="TilS_N"/>
    <property type="match status" value="1"/>
</dbReference>
<keyword evidence="11" id="KW-1185">Reference proteome</keyword>
<comment type="domain">
    <text evidence="8">The N-terminal region contains the highly conserved SGGXDS motif, predicted to be a P-loop motif involved in ATP binding.</text>
</comment>
<dbReference type="InterPro" id="IPR011063">
    <property type="entry name" value="TilS/TtcA_N"/>
</dbReference>
<evidence type="ECO:0000256" key="2">
    <source>
        <dbReference type="ARBA" id="ARBA00022490"/>
    </source>
</evidence>
<evidence type="ECO:0000256" key="1">
    <source>
        <dbReference type="ARBA" id="ARBA00004496"/>
    </source>
</evidence>
<evidence type="ECO:0000256" key="7">
    <source>
        <dbReference type="ARBA" id="ARBA00048539"/>
    </source>
</evidence>
<proteinExistence type="inferred from homology"/>
<evidence type="ECO:0000313" key="10">
    <source>
        <dbReference type="EMBL" id="SDZ66293.1"/>
    </source>
</evidence>
<keyword evidence="5 8" id="KW-0547">Nucleotide-binding</keyword>
<evidence type="ECO:0000256" key="8">
    <source>
        <dbReference type="HAMAP-Rule" id="MF_01161"/>
    </source>
</evidence>
<accession>A0A1H3UV44</accession>
<dbReference type="NCBIfam" id="TIGR02433">
    <property type="entry name" value="lysidine_TilS_C"/>
    <property type="match status" value="1"/>
</dbReference>
<feature type="domain" description="Lysidine-tRNA(Ile) synthetase C-terminal" evidence="9">
    <location>
        <begin position="383"/>
        <end position="456"/>
    </location>
</feature>
<dbReference type="Pfam" id="PF11734">
    <property type="entry name" value="TilS_C"/>
    <property type="match status" value="1"/>
</dbReference>
<dbReference type="EC" id="6.3.4.19" evidence="8"/>
<dbReference type="SUPFAM" id="SSF82829">
    <property type="entry name" value="MesJ substrate recognition domain-like"/>
    <property type="match status" value="1"/>
</dbReference>
<dbReference type="InterPro" id="IPR014729">
    <property type="entry name" value="Rossmann-like_a/b/a_fold"/>
</dbReference>
<comment type="catalytic activity">
    <reaction evidence="7 8">
        <text>cytidine(34) in tRNA(Ile2) + L-lysine + ATP = lysidine(34) in tRNA(Ile2) + AMP + diphosphate + H(+)</text>
        <dbReference type="Rhea" id="RHEA:43744"/>
        <dbReference type="Rhea" id="RHEA-COMP:10625"/>
        <dbReference type="Rhea" id="RHEA-COMP:10670"/>
        <dbReference type="ChEBI" id="CHEBI:15378"/>
        <dbReference type="ChEBI" id="CHEBI:30616"/>
        <dbReference type="ChEBI" id="CHEBI:32551"/>
        <dbReference type="ChEBI" id="CHEBI:33019"/>
        <dbReference type="ChEBI" id="CHEBI:82748"/>
        <dbReference type="ChEBI" id="CHEBI:83665"/>
        <dbReference type="ChEBI" id="CHEBI:456215"/>
        <dbReference type="EC" id="6.3.4.19"/>
    </reaction>
</comment>
<dbReference type="NCBIfam" id="TIGR02432">
    <property type="entry name" value="lysidine_TilS_N"/>
    <property type="match status" value="1"/>
</dbReference>
<dbReference type="Proteomes" id="UP000198935">
    <property type="component" value="Unassembled WGS sequence"/>
</dbReference>
<dbReference type="InterPro" id="IPR012796">
    <property type="entry name" value="Lysidine-tRNA-synth_C"/>
</dbReference>
<dbReference type="STRING" id="1503961.SAMN05421736_12715"/>
<dbReference type="Gene3D" id="3.30.465.60">
    <property type="match status" value="1"/>
</dbReference>
<keyword evidence="2 8" id="KW-0963">Cytoplasm</keyword>
<evidence type="ECO:0000256" key="6">
    <source>
        <dbReference type="ARBA" id="ARBA00022840"/>
    </source>
</evidence>
<dbReference type="GO" id="GO:0005524">
    <property type="term" value="F:ATP binding"/>
    <property type="evidence" value="ECO:0007669"/>
    <property type="project" value="UniProtKB-UniRule"/>
</dbReference>
<dbReference type="PANTHER" id="PTHR43033:SF1">
    <property type="entry name" value="TRNA(ILE)-LYSIDINE SYNTHASE-RELATED"/>
    <property type="match status" value="1"/>
</dbReference>
<dbReference type="Pfam" id="PF01171">
    <property type="entry name" value="ATP_bind_3"/>
    <property type="match status" value="1"/>
</dbReference>
<keyword evidence="3 8" id="KW-0436">Ligase</keyword>
<dbReference type="Gene3D" id="3.40.50.620">
    <property type="entry name" value="HUPs"/>
    <property type="match status" value="1"/>
</dbReference>
<dbReference type="AlphaFoldDB" id="A0A1H3UV44"/>
<evidence type="ECO:0000259" key="9">
    <source>
        <dbReference type="SMART" id="SM00977"/>
    </source>
</evidence>
<dbReference type="GO" id="GO:0006400">
    <property type="term" value="P:tRNA modification"/>
    <property type="evidence" value="ECO:0007669"/>
    <property type="project" value="UniProtKB-UniRule"/>
</dbReference>
<keyword evidence="4 8" id="KW-0819">tRNA processing</keyword>
<name>A0A1H3UV44_9BACI</name>
<dbReference type="SUPFAM" id="SSF56037">
    <property type="entry name" value="PheT/TilS domain"/>
    <property type="match status" value="1"/>
</dbReference>
<dbReference type="GO" id="GO:0032267">
    <property type="term" value="F:tRNA(Ile)-lysidine synthase activity"/>
    <property type="evidence" value="ECO:0007669"/>
    <property type="project" value="UniProtKB-EC"/>
</dbReference>
<comment type="subcellular location">
    <subcellularLocation>
        <location evidence="1 8">Cytoplasm</location>
    </subcellularLocation>
</comment>
<dbReference type="GO" id="GO:0005737">
    <property type="term" value="C:cytoplasm"/>
    <property type="evidence" value="ECO:0007669"/>
    <property type="project" value="UniProtKB-SubCell"/>
</dbReference>
<evidence type="ECO:0000256" key="4">
    <source>
        <dbReference type="ARBA" id="ARBA00022694"/>
    </source>
</evidence>
<comment type="similarity">
    <text evidence="8">Belongs to the tRNA(Ile)-lysidine synthase family.</text>
</comment>